<accession>A0A172QAC4</accession>
<dbReference type="Pfam" id="PF07730">
    <property type="entry name" value="HisKA_3"/>
    <property type="match status" value="1"/>
</dbReference>
<dbReference type="KEGG" id="spat:A0O21_10435"/>
<dbReference type="PANTHER" id="PTHR24421:SF10">
    <property type="entry name" value="NITRATE_NITRITE SENSOR PROTEIN NARQ"/>
    <property type="match status" value="1"/>
</dbReference>
<dbReference type="PANTHER" id="PTHR24421">
    <property type="entry name" value="NITRATE/NITRITE SENSOR PROTEIN NARX-RELATED"/>
    <property type="match status" value="1"/>
</dbReference>
<keyword evidence="4" id="KW-0808">Transferase</keyword>
<keyword evidence="3" id="KW-0597">Phosphoprotein</keyword>
<dbReference type="GO" id="GO:0000155">
    <property type="term" value="F:phosphorelay sensor kinase activity"/>
    <property type="evidence" value="ECO:0007669"/>
    <property type="project" value="InterPro"/>
</dbReference>
<dbReference type="InterPro" id="IPR011712">
    <property type="entry name" value="Sig_transdc_His_kin_sub3_dim/P"/>
</dbReference>
<evidence type="ECO:0000256" key="7">
    <source>
        <dbReference type="ARBA" id="ARBA00022840"/>
    </source>
</evidence>
<dbReference type="InterPro" id="IPR003594">
    <property type="entry name" value="HATPase_dom"/>
</dbReference>
<dbReference type="EMBL" id="CP014699">
    <property type="protein sequence ID" value="AND80355.1"/>
    <property type="molecule type" value="Genomic_DNA"/>
</dbReference>
<keyword evidence="12" id="KW-1185">Reference proteome</keyword>
<dbReference type="SUPFAM" id="SSF55874">
    <property type="entry name" value="ATPase domain of HSP90 chaperone/DNA topoisomerase II/histidine kinase"/>
    <property type="match status" value="1"/>
</dbReference>
<name>A0A172QAC4_9STRE</name>
<evidence type="ECO:0000256" key="9">
    <source>
        <dbReference type="SAM" id="Phobius"/>
    </source>
</evidence>
<evidence type="ECO:0000256" key="6">
    <source>
        <dbReference type="ARBA" id="ARBA00022777"/>
    </source>
</evidence>
<dbReference type="AlphaFoldDB" id="A0A172QAC4"/>
<sequence>MNNIKIIRYSKLALILINLIAIVYNASLYLFTTNYIVAKGLSHDLLGKIDRIPNAPVSVFFTTILLYAALLLVMAYRDRQEKYRLSIYDGLSVLEIILMLAVFIALQSSYNGLILLVFTDIFYSSKEFGSSKGGKSWLAFIFFSFAALLLSNYDILSLFVRLPSLETFISFYPRSTRMAILFFKNFLVSLNMVVFITSLLSYIMYAVTQRHNVEEELKMVSKVNTELNSYVALTEKIVEDRERKRIAREIHDTLGHALTGISAGIDAVKVLVDLDPSRAKEQLQNMSLVVRDGIRDVRGSLSKLRPGALENGSLKEALLQMIKEYEAISHLQIELYYRWDKVDLDSMKENVVFRVIQESITNSLRHGHASKVVIHLLNQEKYIISVQDNGIGFTELSYGYGLKQMQERLAVVGGSVRFENRNGFFTWIEIPKRNGEIDD</sequence>
<dbReference type="STRING" id="1811193.A0O21_10435"/>
<dbReference type="EC" id="2.7.13.3" evidence="2"/>
<gene>
    <name evidence="11" type="ORF">A0O21_10435</name>
</gene>
<reference evidence="11 12" key="1">
    <citation type="journal article" date="2016" name="Int. J. Syst. Evol. Microbiol.">
        <title>Streptococcuspantholopis sp. nov., isolated from faeces of the Tibetan antelope (Pantholops hodgsonii).</title>
        <authorList>
            <person name="Bai X."/>
            <person name="Xiong Y."/>
            <person name="Lu S."/>
            <person name="Jin D."/>
            <person name="Lai X."/>
            <person name="Yang J."/>
            <person name="Niu L."/>
            <person name="Hu S."/>
            <person name="Meng X."/>
            <person name="Pu J."/>
            <person name="Ye C."/>
            <person name="Xu J."/>
        </authorList>
    </citation>
    <scope>NUCLEOTIDE SEQUENCE [LARGE SCALE GENOMIC DNA]</scope>
    <source>
        <strain evidence="11 12">TA 26</strain>
    </source>
</reference>
<feature type="domain" description="Histidine kinase/HSP90-like ATPase" evidence="10">
    <location>
        <begin position="347"/>
        <end position="434"/>
    </location>
</feature>
<evidence type="ECO:0000256" key="5">
    <source>
        <dbReference type="ARBA" id="ARBA00022741"/>
    </source>
</evidence>
<evidence type="ECO:0000313" key="12">
    <source>
        <dbReference type="Proteomes" id="UP000077317"/>
    </source>
</evidence>
<organism evidence="11 12">
    <name type="scientific">Streptococcus pantholopis</name>
    <dbReference type="NCBI Taxonomy" id="1811193"/>
    <lineage>
        <taxon>Bacteria</taxon>
        <taxon>Bacillati</taxon>
        <taxon>Bacillota</taxon>
        <taxon>Bacilli</taxon>
        <taxon>Lactobacillales</taxon>
        <taxon>Streptococcaceae</taxon>
        <taxon>Streptococcus</taxon>
    </lineage>
</organism>
<dbReference type="Gene3D" id="1.20.5.1930">
    <property type="match status" value="1"/>
</dbReference>
<dbReference type="RefSeq" id="WP_067064940.1">
    <property type="nucleotide sequence ID" value="NZ_CP014699.1"/>
</dbReference>
<keyword evidence="7" id="KW-0067">ATP-binding</keyword>
<feature type="transmembrane region" description="Helical" evidence="9">
    <location>
        <begin position="96"/>
        <end position="118"/>
    </location>
</feature>
<dbReference type="InterPro" id="IPR036890">
    <property type="entry name" value="HATPase_C_sf"/>
</dbReference>
<evidence type="ECO:0000256" key="2">
    <source>
        <dbReference type="ARBA" id="ARBA00012438"/>
    </source>
</evidence>
<dbReference type="GO" id="GO:0005524">
    <property type="term" value="F:ATP binding"/>
    <property type="evidence" value="ECO:0007669"/>
    <property type="project" value="UniProtKB-KW"/>
</dbReference>
<feature type="transmembrane region" description="Helical" evidence="9">
    <location>
        <begin position="57"/>
        <end position="76"/>
    </location>
</feature>
<dbReference type="Gene3D" id="3.30.565.10">
    <property type="entry name" value="Histidine kinase-like ATPase, C-terminal domain"/>
    <property type="match status" value="1"/>
</dbReference>
<dbReference type="GO" id="GO:0016020">
    <property type="term" value="C:membrane"/>
    <property type="evidence" value="ECO:0007669"/>
    <property type="project" value="InterPro"/>
</dbReference>
<evidence type="ECO:0000259" key="10">
    <source>
        <dbReference type="SMART" id="SM00387"/>
    </source>
</evidence>
<dbReference type="SMART" id="SM00387">
    <property type="entry name" value="HATPase_c"/>
    <property type="match status" value="1"/>
</dbReference>
<dbReference type="GO" id="GO:0046983">
    <property type="term" value="F:protein dimerization activity"/>
    <property type="evidence" value="ECO:0007669"/>
    <property type="project" value="InterPro"/>
</dbReference>
<protein>
    <recommendedName>
        <fullName evidence="2">histidine kinase</fullName>
        <ecNumber evidence="2">2.7.13.3</ecNumber>
    </recommendedName>
</protein>
<feature type="transmembrane region" description="Helical" evidence="9">
    <location>
        <begin position="12"/>
        <end position="37"/>
    </location>
</feature>
<keyword evidence="8" id="KW-0902">Two-component regulatory system</keyword>
<evidence type="ECO:0000256" key="1">
    <source>
        <dbReference type="ARBA" id="ARBA00000085"/>
    </source>
</evidence>
<comment type="catalytic activity">
    <reaction evidence="1">
        <text>ATP + protein L-histidine = ADP + protein N-phospho-L-histidine.</text>
        <dbReference type="EC" id="2.7.13.3"/>
    </reaction>
</comment>
<keyword evidence="5" id="KW-0547">Nucleotide-binding</keyword>
<dbReference type="Proteomes" id="UP000077317">
    <property type="component" value="Chromosome"/>
</dbReference>
<keyword evidence="9" id="KW-1133">Transmembrane helix</keyword>
<keyword evidence="6 11" id="KW-0418">Kinase</keyword>
<evidence type="ECO:0000256" key="8">
    <source>
        <dbReference type="ARBA" id="ARBA00023012"/>
    </source>
</evidence>
<keyword evidence="9" id="KW-0812">Transmembrane</keyword>
<dbReference type="CDD" id="cd16917">
    <property type="entry name" value="HATPase_UhpB-NarQ-NarX-like"/>
    <property type="match status" value="1"/>
</dbReference>
<keyword evidence="9" id="KW-0472">Membrane</keyword>
<proteinExistence type="predicted"/>
<dbReference type="Pfam" id="PF02518">
    <property type="entry name" value="HATPase_c"/>
    <property type="match status" value="1"/>
</dbReference>
<dbReference type="InterPro" id="IPR050482">
    <property type="entry name" value="Sensor_HK_TwoCompSys"/>
</dbReference>
<reference evidence="12" key="2">
    <citation type="submission" date="2016-03" db="EMBL/GenBank/DDBJ databases">
        <title>Streptococcus antelopensis sp. nov., isolated from the feces of the Tibetan antelope (Pantholops hodgsonii) in Hoh Xil National Nature Reserve, Qinghai, China.</title>
        <authorList>
            <person name="Bai X."/>
        </authorList>
    </citation>
    <scope>NUCLEOTIDE SEQUENCE [LARGE SCALE GENOMIC DNA]</scope>
    <source>
        <strain evidence="12">TA 26</strain>
    </source>
</reference>
<evidence type="ECO:0000256" key="3">
    <source>
        <dbReference type="ARBA" id="ARBA00022553"/>
    </source>
</evidence>
<evidence type="ECO:0000313" key="11">
    <source>
        <dbReference type="EMBL" id="AND80355.1"/>
    </source>
</evidence>
<evidence type="ECO:0000256" key="4">
    <source>
        <dbReference type="ARBA" id="ARBA00022679"/>
    </source>
</evidence>
<feature type="transmembrane region" description="Helical" evidence="9">
    <location>
        <begin position="138"/>
        <end position="160"/>
    </location>
</feature>
<feature type="transmembrane region" description="Helical" evidence="9">
    <location>
        <begin position="181"/>
        <end position="205"/>
    </location>
</feature>
<dbReference type="OrthoDB" id="9760839at2"/>